<name>A0A8S0Y1K5_9FIRM</name>
<feature type="transmembrane region" description="Helical" evidence="1">
    <location>
        <begin position="187"/>
        <end position="213"/>
    </location>
</feature>
<feature type="transmembrane region" description="Helical" evidence="1">
    <location>
        <begin position="20"/>
        <end position="40"/>
    </location>
</feature>
<keyword evidence="1" id="KW-0472">Membrane</keyword>
<feature type="transmembrane region" description="Helical" evidence="1">
    <location>
        <begin position="399"/>
        <end position="419"/>
    </location>
</feature>
<protein>
    <recommendedName>
        <fullName evidence="5">Glycosyltransferase RgtA/B/C/D-like domain-containing protein</fullName>
    </recommendedName>
</protein>
<feature type="transmembrane region" description="Helical" evidence="1">
    <location>
        <begin position="426"/>
        <end position="447"/>
    </location>
</feature>
<dbReference type="InterPro" id="IPR013783">
    <property type="entry name" value="Ig-like_fold"/>
</dbReference>
<dbReference type="Proteomes" id="UP001071230">
    <property type="component" value="Unassembled WGS sequence"/>
</dbReference>
<feature type="transmembrane region" description="Helical" evidence="1">
    <location>
        <begin position="233"/>
        <end position="263"/>
    </location>
</feature>
<dbReference type="RefSeq" id="WP_240983353.1">
    <property type="nucleotide sequence ID" value="NZ_CDGJ01000065.1"/>
</dbReference>
<feature type="transmembrane region" description="Helical" evidence="1">
    <location>
        <begin position="275"/>
        <end position="295"/>
    </location>
</feature>
<keyword evidence="1" id="KW-1133">Transmembrane helix</keyword>
<dbReference type="EMBL" id="LR746496">
    <property type="protein sequence ID" value="CAA7599565.1"/>
    <property type="molecule type" value="Genomic_DNA"/>
</dbReference>
<gene>
    <name evidence="2" type="ORF">DEACI_0191</name>
    <name evidence="3" type="ORF">DEACI_2226</name>
</gene>
<dbReference type="Gene3D" id="2.60.40.10">
    <property type="entry name" value="Immunoglobulins"/>
    <property type="match status" value="1"/>
</dbReference>
<dbReference type="KEGG" id="aacx:DEACI_0191"/>
<feature type="transmembrane region" description="Helical" evidence="1">
    <location>
        <begin position="139"/>
        <end position="166"/>
    </location>
</feature>
<reference evidence="3" key="1">
    <citation type="submission" date="2014-11" db="EMBL/GenBank/DDBJ databases">
        <authorList>
            <person name="Hornung B.V."/>
        </authorList>
    </citation>
    <scope>NUCLEOTIDE SEQUENCE</scope>
    <source>
        <strain evidence="3">INE</strain>
    </source>
</reference>
<reference evidence="2" key="2">
    <citation type="submission" date="2020-01" db="EMBL/GenBank/DDBJ databases">
        <authorList>
            <person name="Hornung B."/>
        </authorList>
    </citation>
    <scope>NUCLEOTIDE SEQUENCE</scope>
    <source>
        <strain evidence="2">PacBioINE</strain>
    </source>
</reference>
<evidence type="ECO:0000313" key="4">
    <source>
        <dbReference type="Proteomes" id="UP001071230"/>
    </source>
</evidence>
<organism evidence="2">
    <name type="scientific">Acididesulfobacillus acetoxydans</name>
    <dbReference type="NCBI Taxonomy" id="1561005"/>
    <lineage>
        <taxon>Bacteria</taxon>
        <taxon>Bacillati</taxon>
        <taxon>Bacillota</taxon>
        <taxon>Clostridia</taxon>
        <taxon>Eubacteriales</taxon>
        <taxon>Peptococcaceae</taxon>
        <taxon>Acididesulfobacillus</taxon>
    </lineage>
</organism>
<feature type="transmembrane region" description="Helical" evidence="1">
    <location>
        <begin position="349"/>
        <end position="368"/>
    </location>
</feature>
<dbReference type="AlphaFoldDB" id="A0A8S0Y1K5"/>
<feature type="transmembrane region" description="Helical" evidence="1">
    <location>
        <begin position="46"/>
        <end position="66"/>
    </location>
</feature>
<dbReference type="EMBL" id="CDGJ01000065">
    <property type="protein sequence ID" value="CEJ07760.1"/>
    <property type="molecule type" value="Genomic_DNA"/>
</dbReference>
<proteinExistence type="predicted"/>
<feature type="transmembrane region" description="Helical" evidence="1">
    <location>
        <begin position="375"/>
        <end position="393"/>
    </location>
</feature>
<evidence type="ECO:0000256" key="1">
    <source>
        <dbReference type="SAM" id="Phobius"/>
    </source>
</evidence>
<keyword evidence="4" id="KW-1185">Reference proteome</keyword>
<accession>A0A8S0Y1K5</accession>
<evidence type="ECO:0008006" key="5">
    <source>
        <dbReference type="Google" id="ProtNLM"/>
    </source>
</evidence>
<dbReference type="Proteomes" id="UP000836597">
    <property type="component" value="Chromosome"/>
</dbReference>
<sequence length="731" mass="82810">MEVDGIGLRIKAALLRIKGIDIGSALMYFYLLALVRQMMWLVPNDIAAWICTVLLASIGWMIFLKYYDGFKGERKIKLGFVVMVIVPVTILFLIRLPFPDTSYDVLNYHLLEAQRSLAGTIMPRSDVDYNLLPNSLPDMILGIFRFFLGYRLGTIGNLLAIIWLAVELRNLLSKMFKNDQMISLSVLAILLCENIFYEINTYMIDLLALPLLVHLLNVLLEKEPKVSRSYKVVYMSFFGGLVIALKLTNIIFVVPILIVELFTQYRQGKLEILQVILMLPSLLIGLFPFHLFMWVKTGNPIFPFYNGLFHSPFWSSTNFKDLRWGPISNSEKVLWPIMANFLPNRISELAHYSGRLLLGILAIPLAVLTKKKHDSILPLSAIFIVSAVLWSISTGYIRYAIFLDILGGLLFIVTIDALYRLYFRSLLGIIMVFILIVGLQVQILSALDFSLSYNWSSNPTVFGNKVRFLEESRDILHDYDLTSFQSASNRHVLRTVGAWLDTSPLTSGIEIELKSDVPFAFLRGFRPPNGEMERFLMKNANKNIYTICMSSDFTGVQRTLEAYNLGVVSVRRFIVPYYSTYTKLNDLLIRVSSNKSVDRQYSYGAALPKAADRVSITAITPVPREVTHGQALELSFKVKNASNIAWPMAGDKRVDIGDHWLTGTGKVVIHDDGRGQLLKDLEPGKDQVIDLDIKTPEVPGKYILQVDMVQEGVRWFSDKGPAPFQTTIVVH</sequence>
<evidence type="ECO:0000313" key="2">
    <source>
        <dbReference type="EMBL" id="CAA7599565.1"/>
    </source>
</evidence>
<keyword evidence="1" id="KW-0812">Transmembrane</keyword>
<evidence type="ECO:0000313" key="3">
    <source>
        <dbReference type="EMBL" id="CEJ07760.1"/>
    </source>
</evidence>
<feature type="transmembrane region" description="Helical" evidence="1">
    <location>
        <begin position="78"/>
        <end position="98"/>
    </location>
</feature>